<feature type="compositionally biased region" description="Basic and acidic residues" evidence="1">
    <location>
        <begin position="161"/>
        <end position="175"/>
    </location>
</feature>
<protein>
    <submittedName>
        <fullName evidence="2">Uncharacterized protein</fullName>
    </submittedName>
</protein>
<proteinExistence type="predicted"/>
<evidence type="ECO:0000256" key="1">
    <source>
        <dbReference type="SAM" id="MobiDB-lite"/>
    </source>
</evidence>
<dbReference type="AlphaFoldDB" id="A0A4V1IWG2"/>
<evidence type="ECO:0000313" key="2">
    <source>
        <dbReference type="EMBL" id="RKP07449.1"/>
    </source>
</evidence>
<feature type="compositionally biased region" description="Polar residues" evidence="1">
    <location>
        <begin position="540"/>
        <end position="559"/>
    </location>
</feature>
<reference evidence="3" key="1">
    <citation type="journal article" date="2018" name="Nat. Microbiol.">
        <title>Leveraging single-cell genomics to expand the fungal tree of life.</title>
        <authorList>
            <person name="Ahrendt S.R."/>
            <person name="Quandt C.A."/>
            <person name="Ciobanu D."/>
            <person name="Clum A."/>
            <person name="Salamov A."/>
            <person name="Andreopoulos B."/>
            <person name="Cheng J.F."/>
            <person name="Woyke T."/>
            <person name="Pelin A."/>
            <person name="Henrissat B."/>
            <person name="Reynolds N.K."/>
            <person name="Benny G.L."/>
            <person name="Smith M.E."/>
            <person name="James T.Y."/>
            <person name="Grigoriev I.V."/>
        </authorList>
    </citation>
    <scope>NUCLEOTIDE SEQUENCE [LARGE SCALE GENOMIC DNA]</scope>
    <source>
        <strain evidence="3">RSA 1356</strain>
    </source>
</reference>
<keyword evidence="3" id="KW-1185">Reference proteome</keyword>
<feature type="compositionally biased region" description="Low complexity" evidence="1">
    <location>
        <begin position="464"/>
        <end position="478"/>
    </location>
</feature>
<dbReference type="Proteomes" id="UP000271241">
    <property type="component" value="Unassembled WGS sequence"/>
</dbReference>
<dbReference type="EMBL" id="KZ992718">
    <property type="protein sequence ID" value="RKP07449.1"/>
    <property type="molecule type" value="Genomic_DNA"/>
</dbReference>
<name>A0A4V1IWG2_9FUNG</name>
<feature type="region of interest" description="Disordered" evidence="1">
    <location>
        <begin position="505"/>
        <end position="559"/>
    </location>
</feature>
<sequence length="559" mass="59846">MTRSGRHTGGSTSAADAENSGRQRATRTTRASAAAALHITEKRPLPSGTRQRARTRINSTATTLETGPKTAKETAEARGAAPAVRGRIRRTTQSGRKAGKNADEDASQVDGPSVDQASEPVSEEAVTIDMDAVQENAEQAVLDNDASDQQAAAGKHKRRRVATERKAASAEKSDDVEAPPKALSAANVETQNADSVAKQHEDPVFSAAGVHESTNTGASDAVAAASNIAENHTESLPAAERPRPVPSLWVPAPLAAIPASPLTDAASDHSVEANTALRPRYTPEPSRELGSSFAGAVTTEQDTVVEERRAYRAAVNWNLAEPTSGDPFRIANLMQGTRLLSVVGEVPERQNAFLLYRSLMEWAELGVQDDDREAAMLRRIYAFLRWTFEPDPYTGHEASSDATCPPLTEDDQQVLTVLLRRLNTRLHHPELDDHRRYIQRRLLAADDGPTSTSPAERGAVAVPSGSNGSSATTTNGTRARMRNRPTPTNPLALASGRKDLFEAIGERHRRRRRIPATPTPAPGEIPLANDAAASAEHGSDANQPVDSNTETIDNSDMSA</sequence>
<organism evidence="2 3">
    <name type="scientific">Thamnocephalis sphaerospora</name>
    <dbReference type="NCBI Taxonomy" id="78915"/>
    <lineage>
        <taxon>Eukaryota</taxon>
        <taxon>Fungi</taxon>
        <taxon>Fungi incertae sedis</taxon>
        <taxon>Zoopagomycota</taxon>
        <taxon>Zoopagomycotina</taxon>
        <taxon>Zoopagomycetes</taxon>
        <taxon>Zoopagales</taxon>
        <taxon>Sigmoideomycetaceae</taxon>
        <taxon>Thamnocephalis</taxon>
    </lineage>
</organism>
<dbReference type="OrthoDB" id="10537949at2759"/>
<feature type="compositionally biased region" description="Polar residues" evidence="1">
    <location>
        <begin position="56"/>
        <end position="65"/>
    </location>
</feature>
<feature type="region of interest" description="Disordered" evidence="1">
    <location>
        <begin position="445"/>
        <end position="493"/>
    </location>
</feature>
<feature type="region of interest" description="Disordered" evidence="1">
    <location>
        <begin position="1"/>
        <end position="198"/>
    </location>
</feature>
<accession>A0A4V1IWG2</accession>
<feature type="compositionally biased region" description="Low complexity" evidence="1">
    <location>
        <begin position="26"/>
        <end position="36"/>
    </location>
</feature>
<evidence type="ECO:0000313" key="3">
    <source>
        <dbReference type="Proteomes" id="UP000271241"/>
    </source>
</evidence>
<gene>
    <name evidence="2" type="ORF">THASP1DRAFT_30731</name>
</gene>